<dbReference type="GO" id="GO:0004252">
    <property type="term" value="F:serine-type endopeptidase activity"/>
    <property type="evidence" value="ECO:0007669"/>
    <property type="project" value="InterPro"/>
</dbReference>
<comment type="caution">
    <text evidence="6">The sequence shown here is derived from an EMBL/GenBank/DDBJ whole genome shotgun (WGS) entry which is preliminary data.</text>
</comment>
<keyword evidence="4" id="KW-0472">Membrane</keyword>
<dbReference type="AlphaFoldDB" id="X1B9Y4"/>
<sequence>DSSHGSTDWKHDVVAPGGAFRYIYATDEDTHPIVAADTNDKDEVYFSGSDTYYWETEANTNDYTAKQGTSMATPHVAGLAALIIDAMGTDWTHTQADVLLVKNYLCGTATEVQYGEEFDDGYDYYHNEPTLERGDRDKVEGFGKVHGDAAIEAFLTEYLNGTEVVGTLGSNPTDAQSWARKVELIGGIEFIAGIEIAGTADYDLYLYDPSEDMTTDTGYLTKSTTSGDGTPENIAYTPVSDMTAYLVVKRVSGSGDFTLMTTATNTGTPSGFTWPFAIPAFVWIVLGTLGLSSIILITKRRK</sequence>
<accession>X1B9Y4</accession>
<dbReference type="InterPro" id="IPR000209">
    <property type="entry name" value="Peptidase_S8/S53_dom"/>
</dbReference>
<evidence type="ECO:0000259" key="5">
    <source>
        <dbReference type="Pfam" id="PF00082"/>
    </source>
</evidence>
<proteinExistence type="predicted"/>
<keyword evidence="4" id="KW-0812">Transmembrane</keyword>
<keyword evidence="4" id="KW-1133">Transmembrane helix</keyword>
<feature type="domain" description="Peptidase S8/S53" evidence="5">
    <location>
        <begin position="3"/>
        <end position="113"/>
    </location>
</feature>
<feature type="transmembrane region" description="Helical" evidence="4">
    <location>
        <begin position="274"/>
        <end position="297"/>
    </location>
</feature>
<feature type="non-terminal residue" evidence="6">
    <location>
        <position position="1"/>
    </location>
</feature>
<evidence type="ECO:0000256" key="2">
    <source>
        <dbReference type="ARBA" id="ARBA00022801"/>
    </source>
</evidence>
<evidence type="ECO:0000256" key="3">
    <source>
        <dbReference type="ARBA" id="ARBA00022825"/>
    </source>
</evidence>
<gene>
    <name evidence="6" type="ORF">S01H4_20964</name>
</gene>
<dbReference type="InterPro" id="IPR023828">
    <property type="entry name" value="Peptidase_S8_Ser-AS"/>
</dbReference>
<dbReference type="InterPro" id="IPR036852">
    <property type="entry name" value="Peptidase_S8/S53_dom_sf"/>
</dbReference>
<evidence type="ECO:0000313" key="6">
    <source>
        <dbReference type="EMBL" id="GAG68791.1"/>
    </source>
</evidence>
<evidence type="ECO:0000256" key="4">
    <source>
        <dbReference type="SAM" id="Phobius"/>
    </source>
</evidence>
<name>X1B9Y4_9ZZZZ</name>
<dbReference type="Gene3D" id="2.60.120.380">
    <property type="match status" value="1"/>
</dbReference>
<keyword evidence="1" id="KW-0645">Protease</keyword>
<dbReference type="SUPFAM" id="SSF52743">
    <property type="entry name" value="Subtilisin-like"/>
    <property type="match status" value="1"/>
</dbReference>
<dbReference type="Pfam" id="PF00082">
    <property type="entry name" value="Peptidase_S8"/>
    <property type="match status" value="1"/>
</dbReference>
<dbReference type="GO" id="GO:0006508">
    <property type="term" value="P:proteolysis"/>
    <property type="evidence" value="ECO:0007669"/>
    <property type="project" value="UniProtKB-KW"/>
</dbReference>
<keyword evidence="2" id="KW-0378">Hydrolase</keyword>
<reference evidence="6" key="1">
    <citation type="journal article" date="2014" name="Front. Microbiol.">
        <title>High frequency of phylogenetically diverse reductive dehalogenase-homologous genes in deep subseafloor sedimentary metagenomes.</title>
        <authorList>
            <person name="Kawai M."/>
            <person name="Futagami T."/>
            <person name="Toyoda A."/>
            <person name="Takaki Y."/>
            <person name="Nishi S."/>
            <person name="Hori S."/>
            <person name="Arai W."/>
            <person name="Tsubouchi T."/>
            <person name="Morono Y."/>
            <person name="Uchiyama I."/>
            <person name="Ito T."/>
            <person name="Fujiyama A."/>
            <person name="Inagaki F."/>
            <person name="Takami H."/>
        </authorList>
    </citation>
    <scope>NUCLEOTIDE SEQUENCE</scope>
    <source>
        <strain evidence="6">Expedition CK06-06</strain>
    </source>
</reference>
<dbReference type="EMBL" id="BART01009459">
    <property type="protein sequence ID" value="GAG68791.1"/>
    <property type="molecule type" value="Genomic_DNA"/>
</dbReference>
<dbReference type="PROSITE" id="PS51892">
    <property type="entry name" value="SUBTILASE"/>
    <property type="match status" value="1"/>
</dbReference>
<evidence type="ECO:0000256" key="1">
    <source>
        <dbReference type="ARBA" id="ARBA00022670"/>
    </source>
</evidence>
<protein>
    <recommendedName>
        <fullName evidence="5">Peptidase S8/S53 domain-containing protein</fullName>
    </recommendedName>
</protein>
<organism evidence="6">
    <name type="scientific">marine sediment metagenome</name>
    <dbReference type="NCBI Taxonomy" id="412755"/>
    <lineage>
        <taxon>unclassified sequences</taxon>
        <taxon>metagenomes</taxon>
        <taxon>ecological metagenomes</taxon>
    </lineage>
</organism>
<keyword evidence="3" id="KW-0720">Serine protease</keyword>
<dbReference type="Gene3D" id="3.40.50.200">
    <property type="entry name" value="Peptidase S8/S53 domain"/>
    <property type="match status" value="1"/>
</dbReference>
<dbReference type="PROSITE" id="PS00138">
    <property type="entry name" value="SUBTILASE_SER"/>
    <property type="match status" value="1"/>
</dbReference>